<feature type="domain" description="PA14" evidence="2">
    <location>
        <begin position="552"/>
        <end position="704"/>
    </location>
</feature>
<dbReference type="PROSITE" id="PS51820">
    <property type="entry name" value="PA14"/>
    <property type="match status" value="2"/>
</dbReference>
<proteinExistence type="predicted"/>
<dbReference type="InterPro" id="IPR026444">
    <property type="entry name" value="Secre_tail"/>
</dbReference>
<evidence type="ECO:0000259" key="2">
    <source>
        <dbReference type="PROSITE" id="PS51820"/>
    </source>
</evidence>
<dbReference type="Gene3D" id="2.60.120.200">
    <property type="match status" value="1"/>
</dbReference>
<dbReference type="PANTHER" id="PTHR46769:SF2">
    <property type="entry name" value="FIBROCYSTIN-L ISOFORM 2 PRECURSOR-RELATED"/>
    <property type="match status" value="1"/>
</dbReference>
<reference evidence="3 4" key="1">
    <citation type="submission" date="2020-01" db="EMBL/GenBank/DDBJ databases">
        <authorList>
            <person name="Kim M.K."/>
        </authorList>
    </citation>
    <scope>NUCLEOTIDE SEQUENCE [LARGE SCALE GENOMIC DNA]</scope>
    <source>
        <strain evidence="3 4">172606-1</strain>
    </source>
</reference>
<protein>
    <submittedName>
        <fullName evidence="3">T9SS type A sorting domain-containing protein</fullName>
    </submittedName>
</protein>
<dbReference type="AlphaFoldDB" id="A0A6C0GEF1"/>
<dbReference type="SUPFAM" id="SSF56988">
    <property type="entry name" value="Anthrax protective antigen"/>
    <property type="match status" value="1"/>
</dbReference>
<evidence type="ECO:0000313" key="3">
    <source>
        <dbReference type="EMBL" id="QHT66389.1"/>
    </source>
</evidence>
<dbReference type="Proteomes" id="UP000480178">
    <property type="component" value="Chromosome"/>
</dbReference>
<keyword evidence="4" id="KW-1185">Reference proteome</keyword>
<dbReference type="KEGG" id="rhoz:GXP67_06810"/>
<dbReference type="NCBIfam" id="TIGR04183">
    <property type="entry name" value="Por_Secre_tail"/>
    <property type="match status" value="1"/>
</dbReference>
<dbReference type="InterPro" id="IPR052387">
    <property type="entry name" value="Fibrocystin"/>
</dbReference>
<accession>A0A6C0GEF1</accession>
<evidence type="ECO:0000313" key="4">
    <source>
        <dbReference type="Proteomes" id="UP000480178"/>
    </source>
</evidence>
<dbReference type="PANTHER" id="PTHR46769">
    <property type="entry name" value="POLYCYSTIC KIDNEY AND HEPATIC DISEASE 1 (AUTOSOMAL RECESSIVE)-LIKE 1"/>
    <property type="match status" value="1"/>
</dbReference>
<dbReference type="RefSeq" id="WP_162442447.1">
    <property type="nucleotide sequence ID" value="NZ_CP048222.1"/>
</dbReference>
<dbReference type="Pfam" id="PF07691">
    <property type="entry name" value="PA14"/>
    <property type="match status" value="2"/>
</dbReference>
<name>A0A6C0GEF1_9BACT</name>
<dbReference type="Pfam" id="PF13385">
    <property type="entry name" value="Laminin_G_3"/>
    <property type="match status" value="1"/>
</dbReference>
<dbReference type="Pfam" id="PF18962">
    <property type="entry name" value="Por_Secre_tail"/>
    <property type="match status" value="1"/>
</dbReference>
<sequence length="813" mass="89200">MYEWQTIQHHNTHTHPGAIDTLRESTTIISPEGGCDGQTYFFEIVLKVTDGAGLTGTQSIFMQPDCFSLVDNVNNATAIAGNKQITLNWTNPNSFDEVLIVAKAGASVAGVPKGDGSAYQANLNFQGFATAFDRGKVVYKGTAAPQTITNLTNNLTYYFTIFTRKGTLWSKGVQVQAIPFAPIIRELWAIVPGTTLANIPVNTPPASTSPLLQFESPANVANNYGSRVRAFIHTPVSGSYIFWIASDDNSELWLSTDDNPANKQRIAFVSSWTSSRQWTKFPSQQSSPIYLQEGQKYYIEALHKEGSGGDHLAVGWQLPGGGVFERPIPGFRLSPYVVASNTLNNGLAGYWPLNETSGNIAADQSGSNNTGTLINSPIWTTEGKVQGALQFNDLQGKYINVPTLTWKPSNFSVAWWLYPFSLGTSRHQILSAIGWGGFMFHTNLAGEGFVGTDVANRFTGTELPAGTVEINKWQHFVFTYEGGIGKFYKNGQLFATKIGMLPPKAWGGLKIGNIGGGGIHGRIDEVRVYNRALLSSEVYALSNVGNIPQECAANGKIVQEYWANIPGTSVASIPVNTPPTTTSQLTIFEAPINTADNFGARIRGYICPPSSGEYTFWLTGDENSELWLSTDDNPANKRRLVFSARTNPREWIRFTSQQSEGIYLQGKRRYYIEALQKEGTGGDNLAVGWQLPSGTLERPIPGTRLSPYIAPALTITGSKHRSVDPNFDIIAYPNPFSKQVKLSFTMPEPGDVLVEIYNGQGTTMDRIVEQKKETGAVCTLEFDGSHLPNGLYFVRVTTKRYLSIKKLIMYKIK</sequence>
<dbReference type="InterPro" id="IPR037524">
    <property type="entry name" value="PA14/GLEYA"/>
</dbReference>
<dbReference type="Gene3D" id="2.60.120.1560">
    <property type="match status" value="2"/>
</dbReference>
<dbReference type="GO" id="GO:0004553">
    <property type="term" value="F:hydrolase activity, hydrolyzing O-glycosyl compounds"/>
    <property type="evidence" value="ECO:0007669"/>
    <property type="project" value="UniProtKB-ARBA"/>
</dbReference>
<dbReference type="SMART" id="SM00758">
    <property type="entry name" value="PA14"/>
    <property type="match status" value="2"/>
</dbReference>
<dbReference type="Gene3D" id="2.60.40.4070">
    <property type="match status" value="1"/>
</dbReference>
<dbReference type="InterPro" id="IPR011658">
    <property type="entry name" value="PA14_dom"/>
</dbReference>
<dbReference type="EMBL" id="CP048222">
    <property type="protein sequence ID" value="QHT66389.1"/>
    <property type="molecule type" value="Genomic_DNA"/>
</dbReference>
<dbReference type="GO" id="GO:0005975">
    <property type="term" value="P:carbohydrate metabolic process"/>
    <property type="evidence" value="ECO:0007669"/>
    <property type="project" value="UniProtKB-ARBA"/>
</dbReference>
<evidence type="ECO:0000256" key="1">
    <source>
        <dbReference type="ARBA" id="ARBA00022729"/>
    </source>
</evidence>
<organism evidence="3 4">
    <name type="scientific">Rhodocytophaga rosea</name>
    <dbReference type="NCBI Taxonomy" id="2704465"/>
    <lineage>
        <taxon>Bacteria</taxon>
        <taxon>Pseudomonadati</taxon>
        <taxon>Bacteroidota</taxon>
        <taxon>Cytophagia</taxon>
        <taxon>Cytophagales</taxon>
        <taxon>Rhodocytophagaceae</taxon>
        <taxon>Rhodocytophaga</taxon>
    </lineage>
</organism>
<gene>
    <name evidence="3" type="ORF">GXP67_06810</name>
</gene>
<keyword evidence="1" id="KW-0732">Signal</keyword>
<dbReference type="InterPro" id="IPR013320">
    <property type="entry name" value="ConA-like_dom_sf"/>
</dbReference>
<dbReference type="SUPFAM" id="SSF49899">
    <property type="entry name" value="Concanavalin A-like lectins/glucanases"/>
    <property type="match status" value="1"/>
</dbReference>
<feature type="domain" description="PA14" evidence="2">
    <location>
        <begin position="178"/>
        <end position="331"/>
    </location>
</feature>